<sequence>AGAPPREPTVDGIRRLLKSHPDTVVLTCTRQGAHAMNELAMQALFPSGRPLVVLPADVDSNPDNYEDGQLLEDASALQSLQLPIYRGMRLVFTRNVRKDLDYVNGMDGKVLSFDPSTQALEVLTATGFRVMVWPWTDVERGDLTYYPIKAGYADKIMKFQGAELTHVTAFLDRAGIPGAAYTDFLIGGLVDAEHFQPVDALWSTPDASDQKDGRLTANGWESSQFHNSKERTKFLRLMGGQKFVEAAKALEAGVDDDQVFELIAGEWVEAKEDEEEEFEVNADAPTVELLA</sequence>
<feature type="non-terminal residue" evidence="1">
    <location>
        <position position="291"/>
    </location>
</feature>
<comment type="caution">
    <text evidence="1">The sequence shown here is derived from an EMBL/GenBank/DDBJ whole genome shotgun (WGS) entry which is preliminary data.</text>
</comment>
<proteinExistence type="predicted"/>
<accession>A0A812JEH8</accession>
<dbReference type="Proteomes" id="UP000649617">
    <property type="component" value="Unassembled WGS sequence"/>
</dbReference>
<evidence type="ECO:0000313" key="1">
    <source>
        <dbReference type="EMBL" id="CAE7203417.1"/>
    </source>
</evidence>
<feature type="non-terminal residue" evidence="1">
    <location>
        <position position="1"/>
    </location>
</feature>
<dbReference type="SUPFAM" id="SSF52540">
    <property type="entry name" value="P-loop containing nucleoside triphosphate hydrolases"/>
    <property type="match status" value="1"/>
</dbReference>
<dbReference type="EMBL" id="CAJNIZ010001938">
    <property type="protein sequence ID" value="CAE7203417.1"/>
    <property type="molecule type" value="Genomic_DNA"/>
</dbReference>
<protein>
    <submittedName>
        <fullName evidence="1">Pif1 protein</fullName>
    </submittedName>
</protein>
<dbReference type="InterPro" id="IPR027417">
    <property type="entry name" value="P-loop_NTPase"/>
</dbReference>
<reference evidence="1" key="1">
    <citation type="submission" date="2021-02" db="EMBL/GenBank/DDBJ databases">
        <authorList>
            <person name="Dougan E. K."/>
            <person name="Rhodes N."/>
            <person name="Thang M."/>
            <person name="Chan C."/>
        </authorList>
    </citation>
    <scope>NUCLEOTIDE SEQUENCE</scope>
</reference>
<dbReference type="AlphaFoldDB" id="A0A812JEH8"/>
<dbReference type="OrthoDB" id="444851at2759"/>
<name>A0A812JEH8_SYMPI</name>
<organism evidence="1 2">
    <name type="scientific">Symbiodinium pilosum</name>
    <name type="common">Dinoflagellate</name>
    <dbReference type="NCBI Taxonomy" id="2952"/>
    <lineage>
        <taxon>Eukaryota</taxon>
        <taxon>Sar</taxon>
        <taxon>Alveolata</taxon>
        <taxon>Dinophyceae</taxon>
        <taxon>Suessiales</taxon>
        <taxon>Symbiodiniaceae</taxon>
        <taxon>Symbiodinium</taxon>
    </lineage>
</organism>
<gene>
    <name evidence="1" type="primary">pif1</name>
    <name evidence="1" type="ORF">SPIL2461_LOCUS1887</name>
</gene>
<evidence type="ECO:0000313" key="2">
    <source>
        <dbReference type="Proteomes" id="UP000649617"/>
    </source>
</evidence>
<keyword evidence="2" id="KW-1185">Reference proteome</keyword>